<dbReference type="AlphaFoldDB" id="A0A1J1HCX4"/>
<reference evidence="1 2" key="1">
    <citation type="submission" date="2015-04" db="EMBL/GenBank/DDBJ databases">
        <authorList>
            <consortium name="Pathogen Informatics"/>
        </authorList>
    </citation>
    <scope>NUCLEOTIDE SEQUENCE [LARGE SCALE GENOMIC DNA]</scope>
    <source>
        <strain evidence="1 2">SGS1</strain>
    </source>
</reference>
<sequence length="130" mass="15508">MDELQKSRINDLFNLKKKKDYIDKKDLIIILKSLGFKIYDEIFEEDKNSYNFDELNDYVVKFQSNYYAKKKIEKCINFLNPHNNIIKKNSLKTILCENGNKFSEIEFKQFLIDVPVDKDGNINHSDLIEM</sequence>
<dbReference type="RefSeq" id="XP_028535629.1">
    <property type="nucleotide sequence ID" value="XM_028679962.1"/>
</dbReference>
<gene>
    <name evidence="1" type="ORF">PRELSG_0216900</name>
</gene>
<dbReference type="OrthoDB" id="390758at2759"/>
<dbReference type="InterPro" id="IPR011992">
    <property type="entry name" value="EF-hand-dom_pair"/>
</dbReference>
<dbReference type="VEuPathDB" id="PlasmoDB:PRELSG_0216900"/>
<dbReference type="KEGG" id="prel:PRELSG_0216900"/>
<proteinExistence type="predicted"/>
<keyword evidence="2" id="KW-1185">Reference proteome</keyword>
<dbReference type="EMBL" id="LN835297">
    <property type="protein sequence ID" value="CRH03143.1"/>
    <property type="molecule type" value="Genomic_DNA"/>
</dbReference>
<dbReference type="SUPFAM" id="SSF47473">
    <property type="entry name" value="EF-hand"/>
    <property type="match status" value="1"/>
</dbReference>
<evidence type="ECO:0000313" key="1">
    <source>
        <dbReference type="EMBL" id="CRH03143.1"/>
    </source>
</evidence>
<dbReference type="OMA" id="FKICYEI"/>
<accession>A0A1J1HCX4</accession>
<dbReference type="Proteomes" id="UP000220158">
    <property type="component" value="Chromosome 2"/>
</dbReference>
<protein>
    <submittedName>
        <fullName evidence="1">Uncharacterized protein</fullName>
    </submittedName>
</protein>
<organism evidence="1 2">
    <name type="scientific">Plasmodium relictum</name>
    <dbReference type="NCBI Taxonomy" id="85471"/>
    <lineage>
        <taxon>Eukaryota</taxon>
        <taxon>Sar</taxon>
        <taxon>Alveolata</taxon>
        <taxon>Apicomplexa</taxon>
        <taxon>Aconoidasida</taxon>
        <taxon>Haemosporida</taxon>
        <taxon>Plasmodiidae</taxon>
        <taxon>Plasmodium</taxon>
        <taxon>Plasmodium (Haemamoeba)</taxon>
    </lineage>
</organism>
<dbReference type="GeneID" id="39734588"/>
<evidence type="ECO:0000313" key="2">
    <source>
        <dbReference type="Proteomes" id="UP000220158"/>
    </source>
</evidence>
<dbReference type="Gene3D" id="1.10.238.10">
    <property type="entry name" value="EF-hand"/>
    <property type="match status" value="1"/>
</dbReference>
<name>A0A1J1HCX4_PLARL</name>